<keyword evidence="4 8" id="KW-0812">Transmembrane</keyword>
<dbReference type="Pfam" id="PF01899">
    <property type="entry name" value="MNHE"/>
    <property type="match status" value="1"/>
</dbReference>
<protein>
    <submittedName>
        <fullName evidence="9">Na+/H+ antiporter subunit E</fullName>
    </submittedName>
</protein>
<name>A0A495A6P4_9MICC</name>
<evidence type="ECO:0000256" key="6">
    <source>
        <dbReference type="ARBA" id="ARBA00023136"/>
    </source>
</evidence>
<feature type="region of interest" description="Disordered" evidence="7">
    <location>
        <begin position="182"/>
        <end position="215"/>
    </location>
</feature>
<dbReference type="Proteomes" id="UP000249516">
    <property type="component" value="Unassembled WGS sequence"/>
</dbReference>
<dbReference type="OrthoDB" id="3556991at2"/>
<keyword evidence="10" id="KW-1185">Reference proteome</keyword>
<dbReference type="NCBIfam" id="NF006521">
    <property type="entry name" value="PRK08965.1-5"/>
    <property type="match status" value="1"/>
</dbReference>
<feature type="transmembrane region" description="Helical" evidence="8">
    <location>
        <begin position="37"/>
        <end position="55"/>
    </location>
</feature>
<evidence type="ECO:0000256" key="4">
    <source>
        <dbReference type="ARBA" id="ARBA00022692"/>
    </source>
</evidence>
<dbReference type="PANTHER" id="PTHR34584:SF1">
    <property type="entry name" value="NA(+)_H(+) ANTIPORTER SUBUNIT E1"/>
    <property type="match status" value="1"/>
</dbReference>
<comment type="caution">
    <text evidence="9">The sequence shown here is derived from an EMBL/GenBank/DDBJ whole genome shotgun (WGS) entry which is preliminary data.</text>
</comment>
<reference evidence="9 10" key="1">
    <citation type="submission" date="2018-10" db="EMBL/GenBank/DDBJ databases">
        <title>Kocuria tytouropygialis sp. nov., isolated from the uropygial gland of an American barn owl (Tyto furcata).</title>
        <authorList>
            <person name="Braun M.S."/>
            <person name="Wang E."/>
            <person name="Zimmermann S."/>
            <person name="Wagner H."/>
            <person name="Wink M."/>
        </authorList>
    </citation>
    <scope>NUCLEOTIDE SEQUENCE [LARGE SCALE GENOMIC DNA]</scope>
    <source>
        <strain evidence="9 10">442</strain>
    </source>
</reference>
<keyword evidence="5 8" id="KW-1133">Transmembrane helix</keyword>
<feature type="transmembrane region" description="Helical" evidence="8">
    <location>
        <begin position="12"/>
        <end position="31"/>
    </location>
</feature>
<dbReference type="GO" id="GO:0008324">
    <property type="term" value="F:monoatomic cation transmembrane transporter activity"/>
    <property type="evidence" value="ECO:0007669"/>
    <property type="project" value="InterPro"/>
</dbReference>
<comment type="subcellular location">
    <subcellularLocation>
        <location evidence="1">Cell membrane</location>
        <topology evidence="1">Multi-pass membrane protein</topology>
    </subcellularLocation>
</comment>
<keyword evidence="3" id="KW-1003">Cell membrane</keyword>
<dbReference type="AlphaFoldDB" id="A0A495A6P4"/>
<evidence type="ECO:0000256" key="5">
    <source>
        <dbReference type="ARBA" id="ARBA00022989"/>
    </source>
</evidence>
<dbReference type="PANTHER" id="PTHR34584">
    <property type="entry name" value="NA(+)/H(+) ANTIPORTER SUBUNIT E1"/>
    <property type="match status" value="1"/>
</dbReference>
<dbReference type="GO" id="GO:0005886">
    <property type="term" value="C:plasma membrane"/>
    <property type="evidence" value="ECO:0007669"/>
    <property type="project" value="UniProtKB-SubCell"/>
</dbReference>
<comment type="similarity">
    <text evidence="2">Belongs to the CPA3 antiporters (TC 2.A.63) subunit E family.</text>
</comment>
<accession>A0A495A6P4</accession>
<organism evidence="9 10">
    <name type="scientific">Kocuria tytonis</name>
    <dbReference type="NCBI Taxonomy" id="2054280"/>
    <lineage>
        <taxon>Bacteria</taxon>
        <taxon>Bacillati</taxon>
        <taxon>Actinomycetota</taxon>
        <taxon>Actinomycetes</taxon>
        <taxon>Micrococcales</taxon>
        <taxon>Micrococcaceae</taxon>
        <taxon>Kocuria</taxon>
    </lineage>
</organism>
<evidence type="ECO:0000256" key="1">
    <source>
        <dbReference type="ARBA" id="ARBA00004651"/>
    </source>
</evidence>
<evidence type="ECO:0000313" key="9">
    <source>
        <dbReference type="EMBL" id="RKQ34846.1"/>
    </source>
</evidence>
<dbReference type="RefSeq" id="WP_110918915.1">
    <property type="nucleotide sequence ID" value="NZ_PNJG02000002.1"/>
</dbReference>
<evidence type="ECO:0000256" key="7">
    <source>
        <dbReference type="SAM" id="MobiDB-lite"/>
    </source>
</evidence>
<proteinExistence type="inferred from homology"/>
<evidence type="ECO:0000256" key="8">
    <source>
        <dbReference type="SAM" id="Phobius"/>
    </source>
</evidence>
<evidence type="ECO:0000313" key="10">
    <source>
        <dbReference type="Proteomes" id="UP000249516"/>
    </source>
</evidence>
<evidence type="ECO:0000256" key="3">
    <source>
        <dbReference type="ARBA" id="ARBA00022475"/>
    </source>
</evidence>
<keyword evidence="6 8" id="KW-0472">Membrane</keyword>
<evidence type="ECO:0000256" key="2">
    <source>
        <dbReference type="ARBA" id="ARBA00006228"/>
    </source>
</evidence>
<sequence length="215" mass="23711">MSTSAIRRQSRNSLRAELPLVLWLVVVWGALWGDWRPGNLVFGLLLALAVTRTLILPPVRLSGRFNVLHFALFLATFVRQVASASFHVFRVAVVQGPRVHNAVLGVRLRQNNDLLMTAVGHTMALIPGSLVVEVDRENGILYFHVLDVATPEQAASFRRSVLDTEAAWIRIMGTRDDLALLPVRGDPDDNEVSGAVESPTENMEAAEDGRGQERS</sequence>
<dbReference type="EMBL" id="PNJG02000002">
    <property type="protein sequence ID" value="RKQ34846.1"/>
    <property type="molecule type" value="Genomic_DNA"/>
</dbReference>
<dbReference type="InterPro" id="IPR002758">
    <property type="entry name" value="Cation_antiport_E"/>
</dbReference>
<gene>
    <name evidence="9" type="ORF">C1C97_006010</name>
</gene>